<dbReference type="GO" id="GO:0003697">
    <property type="term" value="F:single-stranded DNA binding"/>
    <property type="evidence" value="ECO:0007669"/>
    <property type="project" value="InterPro"/>
</dbReference>
<organism evidence="3 4">
    <name type="scientific">Mycoplasmopsis caviae</name>
    <dbReference type="NCBI Taxonomy" id="55603"/>
    <lineage>
        <taxon>Bacteria</taxon>
        <taxon>Bacillati</taxon>
        <taxon>Mycoplasmatota</taxon>
        <taxon>Mycoplasmoidales</taxon>
        <taxon>Metamycoplasmataceae</taxon>
        <taxon>Mycoplasmopsis</taxon>
    </lineage>
</organism>
<dbReference type="SUPFAM" id="SSF50249">
    <property type="entry name" value="Nucleic acid-binding proteins"/>
    <property type="match status" value="1"/>
</dbReference>
<gene>
    <name evidence="3" type="primary">ssb_3</name>
    <name evidence="3" type="ORF">NCTC10126_01031</name>
</gene>
<proteinExistence type="predicted"/>
<evidence type="ECO:0000256" key="1">
    <source>
        <dbReference type="ARBA" id="ARBA00023125"/>
    </source>
</evidence>
<dbReference type="RefSeq" id="WP_235659575.1">
    <property type="nucleotide sequence ID" value="NZ_UZVY01000004.1"/>
</dbReference>
<dbReference type="Proteomes" id="UP000280036">
    <property type="component" value="Unassembled WGS sequence"/>
</dbReference>
<name>A0A3P8MEY7_9BACT</name>
<dbReference type="Pfam" id="PF00436">
    <property type="entry name" value="SSB"/>
    <property type="match status" value="1"/>
</dbReference>
<dbReference type="EMBL" id="UZVY01000004">
    <property type="protein sequence ID" value="VDR42506.1"/>
    <property type="molecule type" value="Genomic_DNA"/>
</dbReference>
<sequence length="58" mass="6734">MNKVLLVGRISNEIRMYRTNSGIAYARTSVAVNRRSSNDKITDFVSYCRMKKFSRISK</sequence>
<protein>
    <submittedName>
        <fullName evidence="3">Single strand binding protein</fullName>
    </submittedName>
</protein>
<dbReference type="InterPro" id="IPR012340">
    <property type="entry name" value="NA-bd_OB-fold"/>
</dbReference>
<dbReference type="PROSITE" id="PS50935">
    <property type="entry name" value="SSB"/>
    <property type="match status" value="1"/>
</dbReference>
<evidence type="ECO:0000256" key="2">
    <source>
        <dbReference type="PROSITE-ProRule" id="PRU00252"/>
    </source>
</evidence>
<accession>A0A3P8MEY7</accession>
<dbReference type="Gene3D" id="2.40.50.140">
    <property type="entry name" value="Nucleic acid-binding proteins"/>
    <property type="match status" value="1"/>
</dbReference>
<reference evidence="3 4" key="1">
    <citation type="submission" date="2018-12" db="EMBL/GenBank/DDBJ databases">
        <authorList>
            <consortium name="Pathogen Informatics"/>
        </authorList>
    </citation>
    <scope>NUCLEOTIDE SEQUENCE [LARGE SCALE GENOMIC DNA]</scope>
    <source>
        <strain evidence="3 4">NCTC10126</strain>
    </source>
</reference>
<dbReference type="AlphaFoldDB" id="A0A3P8MEY7"/>
<dbReference type="InterPro" id="IPR000424">
    <property type="entry name" value="Primosome_PriB/ssb"/>
</dbReference>
<keyword evidence="1 2" id="KW-0238">DNA-binding</keyword>
<evidence type="ECO:0000313" key="3">
    <source>
        <dbReference type="EMBL" id="VDR42506.1"/>
    </source>
</evidence>
<evidence type="ECO:0000313" key="4">
    <source>
        <dbReference type="Proteomes" id="UP000280036"/>
    </source>
</evidence>